<feature type="compositionally biased region" description="Polar residues" evidence="3">
    <location>
        <begin position="230"/>
        <end position="244"/>
    </location>
</feature>
<feature type="compositionally biased region" description="Low complexity" evidence="3">
    <location>
        <begin position="40"/>
        <end position="66"/>
    </location>
</feature>
<evidence type="ECO:0000256" key="1">
    <source>
        <dbReference type="ARBA" id="ARBA00022884"/>
    </source>
</evidence>
<feature type="region of interest" description="Disordered" evidence="3">
    <location>
        <begin position="1"/>
        <end position="276"/>
    </location>
</feature>
<feature type="domain" description="HTH La-type RNA-binding" evidence="4">
    <location>
        <begin position="341"/>
        <end position="470"/>
    </location>
</feature>
<dbReference type="Proteomes" id="UP001188597">
    <property type="component" value="Unassembled WGS sequence"/>
</dbReference>
<evidence type="ECO:0000313" key="6">
    <source>
        <dbReference type="Proteomes" id="UP001188597"/>
    </source>
</evidence>
<comment type="caution">
    <text evidence="5">The sequence shown here is derived from an EMBL/GenBank/DDBJ whole genome shotgun (WGS) entry which is preliminary data.</text>
</comment>
<dbReference type="Pfam" id="PF05383">
    <property type="entry name" value="La"/>
    <property type="match status" value="1"/>
</dbReference>
<dbReference type="CDD" id="cd07323">
    <property type="entry name" value="LAM"/>
    <property type="match status" value="1"/>
</dbReference>
<evidence type="ECO:0000256" key="3">
    <source>
        <dbReference type="SAM" id="MobiDB-lite"/>
    </source>
</evidence>
<proteinExistence type="predicted"/>
<gene>
    <name evidence="5" type="ORF">RJ639_025773</name>
</gene>
<feature type="compositionally biased region" description="Polar residues" evidence="3">
    <location>
        <begin position="262"/>
        <end position="275"/>
    </location>
</feature>
<evidence type="ECO:0000256" key="2">
    <source>
        <dbReference type="PROSITE-ProRule" id="PRU00332"/>
    </source>
</evidence>
<feature type="compositionally biased region" description="Polar residues" evidence="3">
    <location>
        <begin position="137"/>
        <end position="162"/>
    </location>
</feature>
<feature type="compositionally biased region" description="Polar residues" evidence="3">
    <location>
        <begin position="176"/>
        <end position="193"/>
    </location>
</feature>
<organism evidence="5 6">
    <name type="scientific">Escallonia herrerae</name>
    <dbReference type="NCBI Taxonomy" id="1293975"/>
    <lineage>
        <taxon>Eukaryota</taxon>
        <taxon>Viridiplantae</taxon>
        <taxon>Streptophyta</taxon>
        <taxon>Embryophyta</taxon>
        <taxon>Tracheophyta</taxon>
        <taxon>Spermatophyta</taxon>
        <taxon>Magnoliopsida</taxon>
        <taxon>eudicotyledons</taxon>
        <taxon>Gunneridae</taxon>
        <taxon>Pentapetalae</taxon>
        <taxon>asterids</taxon>
        <taxon>campanulids</taxon>
        <taxon>Escalloniales</taxon>
        <taxon>Escalloniaceae</taxon>
        <taxon>Escallonia</taxon>
    </lineage>
</organism>
<feature type="compositionally biased region" description="Low complexity" evidence="3">
    <location>
        <begin position="516"/>
        <end position="532"/>
    </location>
</feature>
<keyword evidence="1 2" id="KW-0694">RNA-binding</keyword>
<dbReference type="PANTHER" id="PTHR22792">
    <property type="entry name" value="LUPUS LA PROTEIN-RELATED"/>
    <property type="match status" value="1"/>
</dbReference>
<keyword evidence="6" id="KW-1185">Reference proteome</keyword>
<dbReference type="SUPFAM" id="SSF46785">
    <property type="entry name" value="Winged helix' DNA-binding domain"/>
    <property type="match status" value="1"/>
</dbReference>
<dbReference type="PANTHER" id="PTHR22792:SF132">
    <property type="entry name" value="LA-RELATED PROTEIN 1"/>
    <property type="match status" value="1"/>
</dbReference>
<dbReference type="SMART" id="SM00715">
    <property type="entry name" value="LA"/>
    <property type="match status" value="1"/>
</dbReference>
<dbReference type="GO" id="GO:0003723">
    <property type="term" value="F:RNA binding"/>
    <property type="evidence" value="ECO:0007669"/>
    <property type="project" value="UniProtKB-UniRule"/>
</dbReference>
<evidence type="ECO:0000313" key="5">
    <source>
        <dbReference type="EMBL" id="KAK2998020.1"/>
    </source>
</evidence>
<dbReference type="Gene3D" id="1.10.10.10">
    <property type="entry name" value="Winged helix-like DNA-binding domain superfamily/Winged helix DNA-binding domain"/>
    <property type="match status" value="1"/>
</dbReference>
<dbReference type="InterPro" id="IPR045180">
    <property type="entry name" value="La_dom_prot"/>
</dbReference>
<reference evidence="5" key="1">
    <citation type="submission" date="2022-12" db="EMBL/GenBank/DDBJ databases">
        <title>Draft genome assemblies for two species of Escallonia (Escalloniales).</title>
        <authorList>
            <person name="Chanderbali A."/>
            <person name="Dervinis C."/>
            <person name="Anghel I."/>
            <person name="Soltis D."/>
            <person name="Soltis P."/>
            <person name="Zapata F."/>
        </authorList>
    </citation>
    <scope>NUCLEOTIDE SEQUENCE</scope>
    <source>
        <strain evidence="5">UCBG64.0493</strain>
        <tissue evidence="5">Leaf</tissue>
    </source>
</reference>
<dbReference type="EMBL" id="JAVXUP010003851">
    <property type="protein sequence ID" value="KAK2998020.1"/>
    <property type="molecule type" value="Genomic_DNA"/>
</dbReference>
<feature type="compositionally biased region" description="Low complexity" evidence="3">
    <location>
        <begin position="204"/>
        <end position="214"/>
    </location>
</feature>
<dbReference type="GO" id="GO:0005737">
    <property type="term" value="C:cytoplasm"/>
    <property type="evidence" value="ECO:0007669"/>
    <property type="project" value="UniProtKB-ARBA"/>
</dbReference>
<name>A0AA89ACE8_9ASTE</name>
<dbReference type="InterPro" id="IPR036390">
    <property type="entry name" value="WH_DNA-bd_sf"/>
</dbReference>
<protein>
    <recommendedName>
        <fullName evidence="4">HTH La-type RNA-binding domain-containing protein</fullName>
    </recommendedName>
</protein>
<evidence type="ECO:0000259" key="4">
    <source>
        <dbReference type="PROSITE" id="PS50961"/>
    </source>
</evidence>
<dbReference type="InterPro" id="IPR006630">
    <property type="entry name" value="La_HTH"/>
</dbReference>
<dbReference type="AlphaFoldDB" id="A0AA89ACE8"/>
<dbReference type="PROSITE" id="PS50961">
    <property type="entry name" value="HTH_LA"/>
    <property type="match status" value="1"/>
</dbReference>
<feature type="region of interest" description="Disordered" evidence="3">
    <location>
        <begin position="505"/>
        <end position="540"/>
    </location>
</feature>
<accession>A0AA89ACE8</accession>
<dbReference type="InterPro" id="IPR036388">
    <property type="entry name" value="WH-like_DNA-bd_sf"/>
</dbReference>
<feature type="compositionally biased region" description="Basic and acidic residues" evidence="3">
    <location>
        <begin position="245"/>
        <end position="255"/>
    </location>
</feature>
<sequence length="555" mass="58470">MAAASNLAINSPGEAAVLNSPKSRRSGAAARGVSSPWTQIVRGGESESIGGGVVAAPSSPSSSGVVDEQIESSSTDWLAAKATAATGTSFLSDDSPAAEAQPESSDNAAKKPAWNKPSNGAIEVGPVMGAVSWPALSESTRASPKLSSSESLKTLDGSSPASQGAGISLSPHKQVAPSNANQNTSPNHVTQRQKSMKRGGGSSSGSVSANGGFPQPSPPPQPQGSVVEVNPNSSGKPGTAAVESSSKDYTNKEPGQRGGFGSQPQSGNEHQQQRGNFRRGAMVAHILVGMEGTINIMGAGVIRSEVIRSGAVVSEIPTCSRQEVLLGALYVPHRILLLHLYLLLLCLCGLMETLCCTLVSNENLIKDIFLRQNMDDQGWVPIKLIAGFKKVSFLILMSASSCSPGSLSPLLETLQLLPECSAYLRLFCCQVMYLTDNIQLILDAVRTSNIVELQGDRVRRRNDWMRWIMPTPLQGSAVSSPQSIGRSSHDMLAAHFQSVAFDEKTSKPGQAEMLFSRSSSGDYDSQSQQSGGERTDQVFLQSGFEHSTLAEISSK</sequence>